<feature type="compositionally biased region" description="Basic and acidic residues" evidence="1">
    <location>
        <begin position="92"/>
        <end position="119"/>
    </location>
</feature>
<evidence type="ECO:0000313" key="3">
    <source>
        <dbReference type="Proteomes" id="UP000789901"/>
    </source>
</evidence>
<reference evidence="2 3" key="1">
    <citation type="submission" date="2021-06" db="EMBL/GenBank/DDBJ databases">
        <authorList>
            <person name="Kallberg Y."/>
            <person name="Tangrot J."/>
            <person name="Rosling A."/>
        </authorList>
    </citation>
    <scope>NUCLEOTIDE SEQUENCE [LARGE SCALE GENOMIC DNA]</scope>
    <source>
        <strain evidence="2 3">120-4 pot B 10/14</strain>
    </source>
</reference>
<evidence type="ECO:0000256" key="1">
    <source>
        <dbReference type="SAM" id="MobiDB-lite"/>
    </source>
</evidence>
<gene>
    <name evidence="2" type="ORF">GMARGA_LOCUS22566</name>
</gene>
<feature type="compositionally biased region" description="Polar residues" evidence="1">
    <location>
        <begin position="82"/>
        <end position="91"/>
    </location>
</feature>
<feature type="non-terminal residue" evidence="2">
    <location>
        <position position="1"/>
    </location>
</feature>
<keyword evidence="3" id="KW-1185">Reference proteome</keyword>
<feature type="region of interest" description="Disordered" evidence="1">
    <location>
        <begin position="31"/>
        <end position="50"/>
    </location>
</feature>
<accession>A0ABN7VTM8</accession>
<proteinExistence type="predicted"/>
<dbReference type="Proteomes" id="UP000789901">
    <property type="component" value="Unassembled WGS sequence"/>
</dbReference>
<protein>
    <submittedName>
        <fullName evidence="2">29303_t:CDS:1</fullName>
    </submittedName>
</protein>
<evidence type="ECO:0000313" key="2">
    <source>
        <dbReference type="EMBL" id="CAG8798283.1"/>
    </source>
</evidence>
<feature type="region of interest" description="Disordered" evidence="1">
    <location>
        <begin position="1"/>
        <end position="20"/>
    </location>
</feature>
<sequence>GSLKKSKNNPLNSRYGDARYNRRFFDTIERKVDEGPYSQNSERLASEDDQEKISIHEKIWENQSLEQLDIINIQAESHENLTTDNAQQSSHMKQDKEKKISDKDDKMDTELNSTGKDHNTNQTGHSNLTLLSNIKFSHDNPYLNKKVNTNTNEKNQENQCLKQADSIISEDINDQEDKMDIESISTIEDKEIKDEPKKKTYSKILKANETKQKSKRRYTTISDWLNKVKLKIDEQKKAERVEVFDSRKWEYNKILVALEEVEGSGSKKRIPVEIDRIKKDLKELAENCAANKRVCRSGNDDKDKNKDDWALTNSIYRIYTANYNRLEGRKNLAIIGAALAVHRDLCLYIHNIQTVAGTMETERVLKEWTLLAKRNLIQLIMMGDYNTNKKRKQNKGSVLMILETRGLVSLLDFQRILHPTWQRGELRNQIDDFWVDAELALNIDIVEMIEPKTITESDHMILKTTWHAEINLGTKQPKPVHRREIFMYEKMVKEDWET</sequence>
<name>A0ABN7VTM8_GIGMA</name>
<comment type="caution">
    <text evidence="2">The sequence shown here is derived from an EMBL/GenBank/DDBJ whole genome shotgun (WGS) entry which is preliminary data.</text>
</comment>
<dbReference type="EMBL" id="CAJVQB010021903">
    <property type="protein sequence ID" value="CAG8798283.1"/>
    <property type="molecule type" value="Genomic_DNA"/>
</dbReference>
<organism evidence="2 3">
    <name type="scientific">Gigaspora margarita</name>
    <dbReference type="NCBI Taxonomy" id="4874"/>
    <lineage>
        <taxon>Eukaryota</taxon>
        <taxon>Fungi</taxon>
        <taxon>Fungi incertae sedis</taxon>
        <taxon>Mucoromycota</taxon>
        <taxon>Glomeromycotina</taxon>
        <taxon>Glomeromycetes</taxon>
        <taxon>Diversisporales</taxon>
        <taxon>Gigasporaceae</taxon>
        <taxon>Gigaspora</taxon>
    </lineage>
</organism>
<feature type="region of interest" description="Disordered" evidence="1">
    <location>
        <begin position="81"/>
        <end position="125"/>
    </location>
</feature>